<dbReference type="GO" id="GO:0006465">
    <property type="term" value="P:signal peptide processing"/>
    <property type="evidence" value="ECO:0007669"/>
    <property type="project" value="TreeGrafter"/>
</dbReference>
<dbReference type="InterPro" id="IPR050882">
    <property type="entry name" value="Prepilin_peptidase/N-MTase"/>
</dbReference>
<feature type="transmembrane region" description="Helical" evidence="1">
    <location>
        <begin position="235"/>
        <end position="255"/>
    </location>
</feature>
<name>G4WVA9_9BACT</name>
<evidence type="ECO:0000256" key="1">
    <source>
        <dbReference type="SAM" id="Phobius"/>
    </source>
</evidence>
<keyword evidence="1" id="KW-0472">Membrane</keyword>
<feature type="transmembrane region" description="Helical" evidence="1">
    <location>
        <begin position="87"/>
        <end position="104"/>
    </location>
</feature>
<organism evidence="3">
    <name type="scientific">uncultured bacterium CSL1</name>
    <dbReference type="NCBI Taxonomy" id="1091565"/>
    <lineage>
        <taxon>Bacteria</taxon>
        <taxon>environmental samples</taxon>
    </lineage>
</organism>
<feature type="domain" description="Prepilin peptidase A24 N-terminal" evidence="2">
    <location>
        <begin position="22"/>
        <end position="103"/>
    </location>
</feature>
<feature type="transmembrane region" description="Helical" evidence="1">
    <location>
        <begin position="110"/>
        <end position="126"/>
    </location>
</feature>
<accession>G4WVA9</accession>
<dbReference type="PANTHER" id="PTHR30487:SF0">
    <property type="entry name" value="PREPILIN LEADER PEPTIDASE_N-METHYLTRANSFERASE-RELATED"/>
    <property type="match status" value="1"/>
</dbReference>
<reference evidence="3" key="1">
    <citation type="journal article" date="2011" name="J. Bacteriol.">
        <title>Long-chain N-acyl amino acid synthases are linked to the putative PEP-CTERM/exosortase protein-sorting system in Gram-negative bacteria.</title>
        <authorList>
            <person name="Craig J.W."/>
            <person name="Cherry M.A."/>
            <person name="Brady S.F."/>
        </authorList>
    </citation>
    <scope>NUCLEOTIDE SEQUENCE</scope>
</reference>
<keyword evidence="1" id="KW-1133">Transmembrane helix</keyword>
<dbReference type="InterPro" id="IPR010627">
    <property type="entry name" value="Prepilin_pept_A24_N"/>
</dbReference>
<evidence type="ECO:0000313" key="3">
    <source>
        <dbReference type="EMBL" id="AEQ20361.1"/>
    </source>
</evidence>
<dbReference type="PANTHER" id="PTHR30487">
    <property type="entry name" value="TYPE 4 PREPILIN-LIKE PROTEINS LEADER PEPTIDE-PROCESSING ENZYME"/>
    <property type="match status" value="1"/>
</dbReference>
<dbReference type="EMBL" id="JF429407">
    <property type="protein sequence ID" value="AEQ20361.1"/>
    <property type="molecule type" value="Genomic_DNA"/>
</dbReference>
<dbReference type="AlphaFoldDB" id="G4WVA9"/>
<keyword evidence="1" id="KW-0812">Transmembrane</keyword>
<sequence length="263" mass="29090">MEAAALLPMNLVIAGIIWSVALGIAAGNYACSLVHRLPRSLSILEKKPYCGSCGAMLQVKDLFPVFSALLLRHRCRYCGVPYPTSHTWTEVLIGLLFALCFLQYNFSEAYLLVATIGVFLITLAAIDTNEGYLELRVLLVIVVSAMVWRTLQDHTIYGFFSGGFFGLMAGMFLWRGQVKRVNHIYSLPDGAKLFALAGLCLGAKGLVLFFGLFGFCLLIWTLWSKLRGAPRLTLTTPFAAAVMLPLLWPKLYLLLELGKLHHG</sequence>
<proteinExistence type="predicted"/>
<feature type="transmembrane region" description="Helical" evidence="1">
    <location>
        <begin position="194"/>
        <end position="223"/>
    </location>
</feature>
<dbReference type="Pfam" id="PF06750">
    <property type="entry name" value="A24_N_bact"/>
    <property type="match status" value="1"/>
</dbReference>
<evidence type="ECO:0000259" key="2">
    <source>
        <dbReference type="Pfam" id="PF06750"/>
    </source>
</evidence>
<dbReference type="GO" id="GO:0004190">
    <property type="term" value="F:aspartic-type endopeptidase activity"/>
    <property type="evidence" value="ECO:0007669"/>
    <property type="project" value="TreeGrafter"/>
</dbReference>
<protein>
    <submittedName>
        <fullName evidence="3">Bacterial peptidase A24 N-terminal domain protein</fullName>
    </submittedName>
</protein>
<dbReference type="GO" id="GO:0005886">
    <property type="term" value="C:plasma membrane"/>
    <property type="evidence" value="ECO:0007669"/>
    <property type="project" value="TreeGrafter"/>
</dbReference>
<feature type="transmembrane region" description="Helical" evidence="1">
    <location>
        <begin position="156"/>
        <end position="174"/>
    </location>
</feature>
<feature type="transmembrane region" description="Helical" evidence="1">
    <location>
        <begin position="12"/>
        <end position="31"/>
    </location>
</feature>